<evidence type="ECO:0000259" key="7">
    <source>
        <dbReference type="Pfam" id="PF23123"/>
    </source>
</evidence>
<keyword evidence="5" id="KW-0175">Coiled coil</keyword>
<evidence type="ECO:0000256" key="5">
    <source>
        <dbReference type="SAM" id="Coils"/>
    </source>
</evidence>
<sequence>MCLWDVNDGRCIEFTKLACAHTGIQFYQFTIGTEREGRLLCNGHYPEILVVDATSLEVLYSLVSKISPDWISSMSIIRSHRTQEDTVVAVSVTGILKVWIITAEVSRMQDLDPVFEEESKPIYCQGCQSISFCTFTQSSLLVVCSKYWRVRDDGPTRDYSLLCSVPSDTDQAWTGGEFIAADKVIIWTEDGCSYIYKLPASCLPASEHFRSDVGKTKEGSIPPLVYSIASRSDRQLLICPPVTRFFFGRREPFHKLLIQGDSAGRLSLWSIPDNSPLQPLSTAAELQVSSTVSLQEAFDKLTPVSAGIIDQLSVLPGKEEPIKVTASVYIPSQGRLVCGREDGSIILVPATQTAIVQLLQGEHMLRRGWPPHRTLRGHRNKVTCVLYPYQISPRYDQRSLVSGGVDFSVIVWDIFTGEMKHIFCVHGGEITQLIIPPENCSTRVQHCVCSVASDHSVGLLSLRERKCIMLASRHLFPIQVIKWRPADDYLVVGCSDGSVYVWQMDTGALDRCVMGITAVEILNACDELAPATVDALSHSAVNLKQAMTRRSLAALKNMAQHKLQTLATNLLAADNADKGNLPKYSHNALVVQSMKTNLTDPDMHVLFFDVEAVIIQLLTEEAQRPSPTLVSPETLQKSQAGADKGGSFLANKIFKQVKETMKETIKEHLLDEDEEEEEEMRRREEKSKSLSLLEYNLTMDTAKLFMSCLHAWGLNELLDGICLERLGMLRPHCPISFGLISRGGHMSLMLPTFKESLLYQLSLATGRKLTLSDIVGKGTYGVSRAVTTQHLLSVISLANTLMGMTNATFVGEHMKKAPASLLKTFRQYHQITWFDLGHKLSHLPAFVMVQSLIKSELMRIWYLHSLEVGRSSAAVAAAANTSTAGAPGAPGGLPQGAPGSPSPGPASHNIPSVNEGWSQLAAMHCVMLPDLLGLDKFRPPLLEMLARRWQDRCLEVREAAQALLLAELRRIGQSGRKDTIDLWAPYLPQYVDTVSSPGSTAEPSPPAPPPPEAQPVETKAPEEEMDVTDDDITAGLDIFWCQCLKSVLFECDWITMWSGLMDVMS</sequence>
<dbReference type="AlphaFoldDB" id="A0A6A4SHC3"/>
<evidence type="ECO:0000313" key="9">
    <source>
        <dbReference type="Proteomes" id="UP000438429"/>
    </source>
</evidence>
<name>A0A6A4SHC3_SCOMX</name>
<reference evidence="8 9" key="1">
    <citation type="submission" date="2019-06" db="EMBL/GenBank/DDBJ databases">
        <title>Draft genomes of female and male turbot (Scophthalmus maximus).</title>
        <authorList>
            <person name="Xu H."/>
            <person name="Xu X.-W."/>
            <person name="Shao C."/>
            <person name="Chen S."/>
        </authorList>
    </citation>
    <scope>NUCLEOTIDE SEQUENCE [LARGE SCALE GENOMIC DNA]</scope>
    <source>
        <strain evidence="8">Ysfricsl-2016a</strain>
        <tissue evidence="8">Blood</tissue>
    </source>
</reference>
<dbReference type="InterPro" id="IPR036322">
    <property type="entry name" value="WD40_repeat_dom_sf"/>
</dbReference>
<keyword evidence="2 4" id="KW-0853">WD repeat</keyword>
<dbReference type="PROSITE" id="PS00678">
    <property type="entry name" value="WD_REPEATS_1"/>
    <property type="match status" value="1"/>
</dbReference>
<dbReference type="InterPro" id="IPR049916">
    <property type="entry name" value="WDR72-like"/>
</dbReference>
<feature type="coiled-coil region" evidence="5">
    <location>
        <begin position="658"/>
        <end position="690"/>
    </location>
</feature>
<dbReference type="Proteomes" id="UP000438429">
    <property type="component" value="Unassembled WGS sequence"/>
</dbReference>
<dbReference type="EMBL" id="VEVO01000014">
    <property type="protein sequence ID" value="KAF0031280.1"/>
    <property type="molecule type" value="Genomic_DNA"/>
</dbReference>
<accession>A0A6A4SHC3</accession>
<dbReference type="PANTHER" id="PTHR44099">
    <property type="entry name" value="RABCONNECTIN-3B, ISOFORM A"/>
    <property type="match status" value="1"/>
</dbReference>
<keyword evidence="3" id="KW-0677">Repeat</keyword>
<dbReference type="GO" id="GO:0005737">
    <property type="term" value="C:cytoplasm"/>
    <property type="evidence" value="ECO:0007669"/>
    <property type="project" value="TreeGrafter"/>
</dbReference>
<feature type="region of interest" description="Disordered" evidence="6">
    <location>
        <begin position="994"/>
        <end position="1025"/>
    </location>
</feature>
<evidence type="ECO:0000256" key="3">
    <source>
        <dbReference type="ARBA" id="ARBA00022737"/>
    </source>
</evidence>
<protein>
    <recommendedName>
        <fullName evidence="7">WDR72-like alpha-solenoid domain-containing protein</fullName>
    </recommendedName>
</protein>
<evidence type="ECO:0000256" key="6">
    <source>
        <dbReference type="SAM" id="MobiDB-lite"/>
    </source>
</evidence>
<feature type="repeat" description="WD" evidence="4">
    <location>
        <begin position="471"/>
        <end position="512"/>
    </location>
</feature>
<evidence type="ECO:0000256" key="4">
    <source>
        <dbReference type="PROSITE-ProRule" id="PRU00221"/>
    </source>
</evidence>
<dbReference type="PANTHER" id="PTHR44099:SF3">
    <property type="entry name" value="WD REPEAT-CONTAINING PROTEIN 7"/>
    <property type="match status" value="1"/>
</dbReference>
<dbReference type="InterPro" id="IPR057848">
    <property type="entry name" value="WDR72_alpha-sol"/>
</dbReference>
<dbReference type="SUPFAM" id="SSF50978">
    <property type="entry name" value="WD40 repeat-like"/>
    <property type="match status" value="2"/>
</dbReference>
<feature type="domain" description="WDR72-like alpha-solenoid" evidence="7">
    <location>
        <begin position="947"/>
        <end position="981"/>
    </location>
</feature>
<feature type="region of interest" description="Disordered" evidence="6">
    <location>
        <begin position="884"/>
        <end position="911"/>
    </location>
</feature>
<gene>
    <name evidence="8" type="ORF">F2P81_015835</name>
</gene>
<dbReference type="SMART" id="SM00320">
    <property type="entry name" value="WD40"/>
    <property type="match status" value="3"/>
</dbReference>
<comment type="caution">
    <text evidence="8">The sequence shown here is derived from an EMBL/GenBank/DDBJ whole genome shotgun (WGS) entry which is preliminary data.</text>
</comment>
<dbReference type="Gene3D" id="2.130.10.10">
    <property type="entry name" value="YVTN repeat-like/Quinoprotein amine dehydrogenase"/>
    <property type="match status" value="2"/>
</dbReference>
<feature type="repeat" description="WD" evidence="4">
    <location>
        <begin position="375"/>
        <end position="422"/>
    </location>
</feature>
<keyword evidence="1" id="KW-0597">Phosphoprotein</keyword>
<dbReference type="InterPro" id="IPR015943">
    <property type="entry name" value="WD40/YVTN_repeat-like_dom_sf"/>
</dbReference>
<evidence type="ECO:0000256" key="1">
    <source>
        <dbReference type="ARBA" id="ARBA00022553"/>
    </source>
</evidence>
<dbReference type="InterPro" id="IPR001680">
    <property type="entry name" value="WD40_rpt"/>
</dbReference>
<organism evidence="8 9">
    <name type="scientific">Scophthalmus maximus</name>
    <name type="common">Turbot</name>
    <name type="synonym">Psetta maxima</name>
    <dbReference type="NCBI Taxonomy" id="52904"/>
    <lineage>
        <taxon>Eukaryota</taxon>
        <taxon>Metazoa</taxon>
        <taxon>Chordata</taxon>
        <taxon>Craniata</taxon>
        <taxon>Vertebrata</taxon>
        <taxon>Euteleostomi</taxon>
        <taxon>Actinopterygii</taxon>
        <taxon>Neopterygii</taxon>
        <taxon>Teleostei</taxon>
        <taxon>Neoteleostei</taxon>
        <taxon>Acanthomorphata</taxon>
        <taxon>Carangaria</taxon>
        <taxon>Pleuronectiformes</taxon>
        <taxon>Pleuronectoidei</taxon>
        <taxon>Scophthalmidae</taxon>
        <taxon>Scophthalmus</taxon>
    </lineage>
</organism>
<dbReference type="Pfam" id="PF00400">
    <property type="entry name" value="WD40"/>
    <property type="match status" value="2"/>
</dbReference>
<dbReference type="PROSITE" id="PS50294">
    <property type="entry name" value="WD_REPEATS_REGION"/>
    <property type="match status" value="1"/>
</dbReference>
<dbReference type="PROSITE" id="PS50082">
    <property type="entry name" value="WD_REPEATS_2"/>
    <property type="match status" value="2"/>
</dbReference>
<proteinExistence type="predicted"/>
<evidence type="ECO:0000313" key="8">
    <source>
        <dbReference type="EMBL" id="KAF0031280.1"/>
    </source>
</evidence>
<dbReference type="InterPro" id="IPR019775">
    <property type="entry name" value="WD40_repeat_CS"/>
</dbReference>
<evidence type="ECO:0000256" key="2">
    <source>
        <dbReference type="ARBA" id="ARBA00022574"/>
    </source>
</evidence>
<dbReference type="Pfam" id="PF23123">
    <property type="entry name" value="WDR72_alpha-sol"/>
    <property type="match status" value="1"/>
</dbReference>
<feature type="compositionally biased region" description="Pro residues" evidence="6">
    <location>
        <begin position="1003"/>
        <end position="1013"/>
    </location>
</feature>